<feature type="region of interest" description="Disordered" evidence="1">
    <location>
        <begin position="24"/>
        <end position="47"/>
    </location>
</feature>
<evidence type="ECO:0000313" key="2">
    <source>
        <dbReference type="EMBL" id="KAL0632176.1"/>
    </source>
</evidence>
<comment type="caution">
    <text evidence="2">The sequence shown here is derived from an EMBL/GenBank/DDBJ whole genome shotgun (WGS) entry which is preliminary data.</text>
</comment>
<feature type="region of interest" description="Disordered" evidence="1">
    <location>
        <begin position="227"/>
        <end position="247"/>
    </location>
</feature>
<reference evidence="2 3" key="1">
    <citation type="submission" date="2024-02" db="EMBL/GenBank/DDBJ databases">
        <title>Discinaceae phylogenomics.</title>
        <authorList>
            <person name="Dirks A.C."/>
            <person name="James T.Y."/>
        </authorList>
    </citation>
    <scope>NUCLEOTIDE SEQUENCE [LARGE SCALE GENOMIC DNA]</scope>
    <source>
        <strain evidence="2 3">ACD0624</strain>
    </source>
</reference>
<gene>
    <name evidence="2" type="ORF">Q9L58_008925</name>
</gene>
<feature type="region of interest" description="Disordered" evidence="1">
    <location>
        <begin position="332"/>
        <end position="376"/>
    </location>
</feature>
<name>A0ABR3G8M9_9PEZI</name>
<protein>
    <submittedName>
        <fullName evidence="2">Uncharacterized protein</fullName>
    </submittedName>
</protein>
<proteinExistence type="predicted"/>
<sequence>MLAPPVPSAVTNTTTESETVLRSLTTPLPSSSASQYKIPPRRPVNHADQSLTPAAAAIKNESEDIFQDCATNLHMALPTINSNGKDWADMGRDGLYTEIMLATPNQGTSPSTLNSGPSGWSLTVGISEATFQDLFRLVNTCSCKVRIRKDGQTNFFVPFRIVEGRYELKLRAKVSYFEALQVAAIRDDLERSKSALRQIAKDAIGPTSSSNSSKVSATAFANSSEIEISSSDDDDHDDNDGDDGEDIDVANLSTIESKDWTSCPFPNIYDSIELPPSPASEFLPTCYTDILPRSLVAVRFHTQFWDFGVDGKQKTGYSLLLESLHLLNYSSDHRSDFQPKPTKKRPNHPGPGKGSDRPHGAAEVGVSGSKRRAKPTTLSFRKATYLDL</sequence>
<feature type="compositionally biased region" description="Acidic residues" evidence="1">
    <location>
        <begin position="230"/>
        <end position="247"/>
    </location>
</feature>
<keyword evidence="3" id="KW-1185">Reference proteome</keyword>
<dbReference type="Proteomes" id="UP001447188">
    <property type="component" value="Unassembled WGS sequence"/>
</dbReference>
<evidence type="ECO:0000313" key="3">
    <source>
        <dbReference type="Proteomes" id="UP001447188"/>
    </source>
</evidence>
<evidence type="ECO:0000256" key="1">
    <source>
        <dbReference type="SAM" id="MobiDB-lite"/>
    </source>
</evidence>
<dbReference type="EMBL" id="JBBBZM010000182">
    <property type="protein sequence ID" value="KAL0632176.1"/>
    <property type="molecule type" value="Genomic_DNA"/>
</dbReference>
<accession>A0ABR3G8M9</accession>
<organism evidence="2 3">
    <name type="scientific">Discina gigas</name>
    <dbReference type="NCBI Taxonomy" id="1032678"/>
    <lineage>
        <taxon>Eukaryota</taxon>
        <taxon>Fungi</taxon>
        <taxon>Dikarya</taxon>
        <taxon>Ascomycota</taxon>
        <taxon>Pezizomycotina</taxon>
        <taxon>Pezizomycetes</taxon>
        <taxon>Pezizales</taxon>
        <taxon>Discinaceae</taxon>
        <taxon>Discina</taxon>
    </lineage>
</organism>